<name>A0A098TLE3_9CYAN</name>
<dbReference type="AlphaFoldDB" id="A0A098TLE3"/>
<reference evidence="2 3" key="1">
    <citation type="journal article" date="2014" name="Mol. Ecol.">
        <title>Evolution of Synechococcus.</title>
        <authorList>
            <person name="Dvorak P."/>
            <person name="Casamatta D."/>
            <person name="Hasler P."/>
            <person name="Poulickova A."/>
            <person name="Ondrej V."/>
            <person name="Sanges R."/>
        </authorList>
    </citation>
    <scope>NUCLEOTIDE SEQUENCE [LARGE SCALE GENOMIC DNA]</scope>
    <source>
        <strain evidence="2 3">CAUP A 1101</strain>
    </source>
</reference>
<evidence type="ECO:0000313" key="3">
    <source>
        <dbReference type="Proteomes" id="UP000030170"/>
    </source>
</evidence>
<dbReference type="Proteomes" id="UP000030170">
    <property type="component" value="Unassembled WGS sequence"/>
</dbReference>
<evidence type="ECO:0000313" key="2">
    <source>
        <dbReference type="EMBL" id="KGF72697.1"/>
    </source>
</evidence>
<keyword evidence="1" id="KW-0175">Coiled coil</keyword>
<sequence length="378" mass="43104">MVPLTVTFDMPGQIVTGLANGSLVRTGGVVQDTSGKVVMWLREFSEMGVMNGISSGILPFTAATSMLNLGISAVGFTVILKRLKDLEKQLEKVQESLEKIENKIDLSFYANFRAALDLAINSFTMKNLHNRRSSALCAINRFLEAEYTYADLADKELAIKSRIAGEYILALCLAYVAEARCYLELNEFDTAIKRFKEGKHEINIRIERYVDSLLTSKPLMYLHPKLKGRTDLSRLTRIYQWKNSVQSENNNSLLTENSVFELLRTNMVPQRDMSWTSQVNEWIDSLPACVIEQKNVKRDIFGIKQEGREETIQSLPVTFLKMESMIETSQRFNAYQIQTKTISKLQISFNDWINLQPPTNKNEDKSLMYIIPEIPLSL</sequence>
<dbReference type="OrthoDB" id="7025931at2"/>
<gene>
    <name evidence="2" type="ORF">DO97_06670</name>
</gene>
<dbReference type="STRING" id="1497020.DO97_06670"/>
<keyword evidence="3" id="KW-1185">Reference proteome</keyword>
<dbReference type="EMBL" id="JJML01000020">
    <property type="protein sequence ID" value="KGF72697.1"/>
    <property type="molecule type" value="Genomic_DNA"/>
</dbReference>
<dbReference type="RefSeq" id="WP_036533135.1">
    <property type="nucleotide sequence ID" value="NZ_JJML01000020.1"/>
</dbReference>
<protein>
    <submittedName>
        <fullName evidence="2">Uncharacterized protein</fullName>
    </submittedName>
</protein>
<accession>A0A098TLE3</accession>
<proteinExistence type="predicted"/>
<organism evidence="2 3">
    <name type="scientific">Neosynechococcus sphagnicola sy1</name>
    <dbReference type="NCBI Taxonomy" id="1497020"/>
    <lineage>
        <taxon>Bacteria</taxon>
        <taxon>Bacillati</taxon>
        <taxon>Cyanobacteriota</taxon>
        <taxon>Cyanophyceae</taxon>
        <taxon>Neosynechococcales</taxon>
        <taxon>Neosynechococcaceae</taxon>
        <taxon>Neosynechococcus</taxon>
    </lineage>
</organism>
<evidence type="ECO:0000256" key="1">
    <source>
        <dbReference type="SAM" id="Coils"/>
    </source>
</evidence>
<feature type="coiled-coil region" evidence="1">
    <location>
        <begin position="76"/>
        <end position="103"/>
    </location>
</feature>
<comment type="caution">
    <text evidence="2">The sequence shown here is derived from an EMBL/GenBank/DDBJ whole genome shotgun (WGS) entry which is preliminary data.</text>
</comment>